<name>A0ABY1FM17_9GAMM</name>
<feature type="transmembrane region" description="Helical" evidence="1">
    <location>
        <begin position="344"/>
        <end position="366"/>
    </location>
</feature>
<feature type="domain" description="DUF418" evidence="2">
    <location>
        <begin position="222"/>
        <end position="379"/>
    </location>
</feature>
<dbReference type="RefSeq" id="WP_091641992.1">
    <property type="nucleotide sequence ID" value="NZ_FOTV01000005.1"/>
</dbReference>
<keyword evidence="1" id="KW-0472">Membrane</keyword>
<dbReference type="PANTHER" id="PTHR30590:SF2">
    <property type="entry name" value="INNER MEMBRANE PROTEIN"/>
    <property type="match status" value="1"/>
</dbReference>
<comment type="caution">
    <text evidence="3">The sequence shown here is derived from an EMBL/GenBank/DDBJ whole genome shotgun (WGS) entry which is preliminary data.</text>
</comment>
<gene>
    <name evidence="3" type="ORF">SAMN04487868_10588</name>
</gene>
<evidence type="ECO:0000313" key="4">
    <source>
        <dbReference type="Proteomes" id="UP000199211"/>
    </source>
</evidence>
<feature type="transmembrane region" description="Helical" evidence="1">
    <location>
        <begin position="313"/>
        <end position="332"/>
    </location>
</feature>
<evidence type="ECO:0000313" key="3">
    <source>
        <dbReference type="EMBL" id="SFL61664.1"/>
    </source>
</evidence>
<dbReference type="InterPro" id="IPR007349">
    <property type="entry name" value="DUF418"/>
</dbReference>
<dbReference type="Pfam" id="PF04235">
    <property type="entry name" value="DUF418"/>
    <property type="match status" value="1"/>
</dbReference>
<feature type="transmembrane region" description="Helical" evidence="1">
    <location>
        <begin position="209"/>
        <end position="227"/>
    </location>
</feature>
<accession>A0ABY1FM17</accession>
<feature type="transmembrane region" description="Helical" evidence="1">
    <location>
        <begin position="115"/>
        <end position="132"/>
    </location>
</feature>
<feature type="transmembrane region" description="Helical" evidence="1">
    <location>
        <begin position="12"/>
        <end position="36"/>
    </location>
</feature>
<keyword evidence="1" id="KW-0812">Transmembrane</keyword>
<evidence type="ECO:0000259" key="2">
    <source>
        <dbReference type="Pfam" id="PF04235"/>
    </source>
</evidence>
<evidence type="ECO:0000256" key="1">
    <source>
        <dbReference type="SAM" id="Phobius"/>
    </source>
</evidence>
<dbReference type="PANTHER" id="PTHR30590">
    <property type="entry name" value="INNER MEMBRANE PROTEIN"/>
    <property type="match status" value="1"/>
</dbReference>
<proteinExistence type="predicted"/>
<sequence length="393" mass="43347">MASKGERIDGLDALRGFAIFGILLINIQVFSGWGFVSADTRQALTWSEWDEPIATWLDILVRAKFYSLFSLLFGYSFMMLAQRVQQSPVRYHLRRMLGLLVIGTAHSLFLSPWDILMLYGVMGLFLGAFLNVRAPTLAACGVALLIVTAVALWFAPQLGLADLGSGTSLRLLQDNVPALSGGSYLEVVEANAYLSVSVFLDRIEHLRPLRVMAMFLFGAAAARLHLAERNSGHVRLLIVVALVGLVVGTALAMAEVKLGEESLAHRVVSLLGGVGAPPLLAMGYGAVLLLWWRGRGRLTGAVRSALAPTGRMALTNYILQSAVCICVFYGMWGDRFASLSLAALMLYSTVFFMAQMIFSAVWLRLFTQGPLEWLWRWQMKRKRPRLLRTSTVT</sequence>
<feature type="transmembrane region" description="Helical" evidence="1">
    <location>
        <begin position="234"/>
        <end position="254"/>
    </location>
</feature>
<feature type="transmembrane region" description="Helical" evidence="1">
    <location>
        <begin position="65"/>
        <end position="81"/>
    </location>
</feature>
<keyword evidence="4" id="KW-1185">Reference proteome</keyword>
<feature type="transmembrane region" description="Helical" evidence="1">
    <location>
        <begin position="137"/>
        <end position="155"/>
    </location>
</feature>
<reference evidence="3 4" key="1">
    <citation type="submission" date="2016-10" db="EMBL/GenBank/DDBJ databases">
        <authorList>
            <person name="Varghese N."/>
            <person name="Submissions S."/>
        </authorList>
    </citation>
    <scope>NUCLEOTIDE SEQUENCE [LARGE SCALE GENOMIC DNA]</scope>
    <source>
        <strain evidence="3 4">DSM 26291</strain>
    </source>
</reference>
<dbReference type="InterPro" id="IPR052529">
    <property type="entry name" value="Bact_Transport_Assoc"/>
</dbReference>
<feature type="transmembrane region" description="Helical" evidence="1">
    <location>
        <begin position="274"/>
        <end position="292"/>
    </location>
</feature>
<organism evidence="3 4">
    <name type="scientific">Marinobacter salarius</name>
    <dbReference type="NCBI Taxonomy" id="1420917"/>
    <lineage>
        <taxon>Bacteria</taxon>
        <taxon>Pseudomonadati</taxon>
        <taxon>Pseudomonadota</taxon>
        <taxon>Gammaproteobacteria</taxon>
        <taxon>Pseudomonadales</taxon>
        <taxon>Marinobacteraceae</taxon>
        <taxon>Marinobacter</taxon>
    </lineage>
</organism>
<keyword evidence="1" id="KW-1133">Transmembrane helix</keyword>
<dbReference type="EMBL" id="FOTV01000005">
    <property type="protein sequence ID" value="SFL61664.1"/>
    <property type="molecule type" value="Genomic_DNA"/>
</dbReference>
<feature type="transmembrane region" description="Helical" evidence="1">
    <location>
        <begin position="93"/>
        <end position="109"/>
    </location>
</feature>
<protein>
    <recommendedName>
        <fullName evidence="2">DUF418 domain-containing protein</fullName>
    </recommendedName>
</protein>
<dbReference type="Proteomes" id="UP000199211">
    <property type="component" value="Unassembled WGS sequence"/>
</dbReference>